<evidence type="ECO:0000313" key="1">
    <source>
        <dbReference type="EMBL" id="CCO33819.1"/>
    </source>
</evidence>
<evidence type="ECO:0000313" key="2">
    <source>
        <dbReference type="Proteomes" id="UP000012065"/>
    </source>
</evidence>
<gene>
    <name evidence="1" type="ORF">BN14_07905</name>
</gene>
<sequence length="83" mass="9572">MLTENRSKIPRFGLKRSKDLIKLCKKDEQRTKLKAHGMRKLGCGAEDTQFFDLLVPELFKASSRLIKTQTNAQILDHLAKIIF</sequence>
<name>M5C392_THACB</name>
<dbReference type="AlphaFoldDB" id="M5C392"/>
<accession>M5C392</accession>
<dbReference type="EMBL" id="CAOJ01012156">
    <property type="protein sequence ID" value="CCO33819.1"/>
    <property type="molecule type" value="Genomic_DNA"/>
</dbReference>
<organism evidence="1 2">
    <name type="scientific">Thanatephorus cucumeris (strain AG1-IB / isolate 7/3/14)</name>
    <name type="common">Lettuce bottom rot fungus</name>
    <name type="synonym">Rhizoctonia solani</name>
    <dbReference type="NCBI Taxonomy" id="1108050"/>
    <lineage>
        <taxon>Eukaryota</taxon>
        <taxon>Fungi</taxon>
        <taxon>Dikarya</taxon>
        <taxon>Basidiomycota</taxon>
        <taxon>Agaricomycotina</taxon>
        <taxon>Agaricomycetes</taxon>
        <taxon>Cantharellales</taxon>
        <taxon>Ceratobasidiaceae</taxon>
        <taxon>Rhizoctonia</taxon>
        <taxon>Rhizoctonia solani AG-1</taxon>
    </lineage>
</organism>
<proteinExistence type="predicted"/>
<comment type="caution">
    <text evidence="1">The sequence shown here is derived from an EMBL/GenBank/DDBJ whole genome shotgun (WGS) entry which is preliminary data.</text>
</comment>
<dbReference type="Proteomes" id="UP000012065">
    <property type="component" value="Unassembled WGS sequence"/>
</dbReference>
<dbReference type="HOGENOM" id="CLU_2544187_0_0_1"/>
<reference evidence="1 2" key="1">
    <citation type="journal article" date="2013" name="J. Biotechnol.">
        <title>Establishment and interpretation of the genome sequence of the phytopathogenic fungus Rhizoctonia solani AG1-IB isolate 7/3/14.</title>
        <authorList>
            <person name="Wibberg D.W."/>
            <person name="Jelonek L.J."/>
            <person name="Rupp O.R."/>
            <person name="Hennig M.H."/>
            <person name="Eikmeyer F.E."/>
            <person name="Goesmann A.G."/>
            <person name="Hartmann A.H."/>
            <person name="Borriss R.B."/>
            <person name="Grosch R.G."/>
            <person name="Puehler A.P."/>
            <person name="Schlueter A.S."/>
        </authorList>
    </citation>
    <scope>NUCLEOTIDE SEQUENCE [LARGE SCALE GENOMIC DNA]</scope>
    <source>
        <strain evidence="2">AG1-IB / isolate 7/3/14</strain>
    </source>
</reference>
<protein>
    <submittedName>
        <fullName evidence="1">Uncharacterized protein</fullName>
    </submittedName>
</protein>